<feature type="region of interest" description="Disordered" evidence="1">
    <location>
        <begin position="32"/>
        <end position="106"/>
    </location>
</feature>
<feature type="compositionally biased region" description="Low complexity" evidence="1">
    <location>
        <begin position="46"/>
        <end position="93"/>
    </location>
</feature>
<comment type="caution">
    <text evidence="2">The sequence shown here is derived from an EMBL/GenBank/DDBJ whole genome shotgun (WGS) entry which is preliminary data.</text>
</comment>
<dbReference type="Proteomes" id="UP000019678">
    <property type="component" value="Unassembled WGS sequence"/>
</dbReference>
<evidence type="ECO:0000313" key="3">
    <source>
        <dbReference type="Proteomes" id="UP000019678"/>
    </source>
</evidence>
<proteinExistence type="predicted"/>
<keyword evidence="3" id="KW-1185">Reference proteome</keyword>
<dbReference type="EMBL" id="ASRX01000101">
    <property type="protein sequence ID" value="EYF00697.1"/>
    <property type="molecule type" value="Genomic_DNA"/>
</dbReference>
<organism evidence="2 3">
    <name type="scientific">Chondromyces apiculatus DSM 436</name>
    <dbReference type="NCBI Taxonomy" id="1192034"/>
    <lineage>
        <taxon>Bacteria</taxon>
        <taxon>Pseudomonadati</taxon>
        <taxon>Myxococcota</taxon>
        <taxon>Polyangia</taxon>
        <taxon>Polyangiales</taxon>
        <taxon>Polyangiaceae</taxon>
        <taxon>Chondromyces</taxon>
    </lineage>
</organism>
<keyword evidence="2" id="KW-0449">Lipoprotein</keyword>
<gene>
    <name evidence="2" type="ORF">CAP_0329</name>
</gene>
<protein>
    <submittedName>
        <fullName evidence="2">Putative lipoprotein</fullName>
    </submittedName>
</protein>
<evidence type="ECO:0000313" key="2">
    <source>
        <dbReference type="EMBL" id="EYF00697.1"/>
    </source>
</evidence>
<dbReference type="AlphaFoldDB" id="A0A017SVB3"/>
<evidence type="ECO:0000256" key="1">
    <source>
        <dbReference type="SAM" id="MobiDB-lite"/>
    </source>
</evidence>
<accession>A0A017SVB3</accession>
<name>A0A017SVB3_9BACT</name>
<reference evidence="2 3" key="1">
    <citation type="submission" date="2013-05" db="EMBL/GenBank/DDBJ databases">
        <title>Genome assembly of Chondromyces apiculatus DSM 436.</title>
        <authorList>
            <person name="Sharma G."/>
            <person name="Khatri I."/>
            <person name="Kaur C."/>
            <person name="Mayilraj S."/>
            <person name="Subramanian S."/>
        </authorList>
    </citation>
    <scope>NUCLEOTIDE SEQUENCE [LARGE SCALE GENOMIC DNA]</scope>
    <source>
        <strain evidence="2 3">DSM 436</strain>
    </source>
</reference>
<sequence length="241" mass="24392">MAPTLNTWKEPSMRISLLFPVTLLTLLPLACGGSDQPDPNDPSNFQGQNGQYQAGQYPAGQYGQQQPGYGQQQPGYGQTTTPQPQTTAAPTQPGLGGILGGQSTSSGGTATAIAPAAAAAATPIMTALAASEVQGMAAEGGSFAAQFQDGQTFEQAFNIQPGKCYSVIAAGVGMQNLSIQIVAQQAPLPAVTLAQSNTSGPNATLGGKGQCFKNPLPIGGPAKVVLRSQGAGMAIAQIYVK</sequence>